<evidence type="ECO:0000313" key="1">
    <source>
        <dbReference type="EMBL" id="MFB9751831.1"/>
    </source>
</evidence>
<dbReference type="RefSeq" id="WP_344912741.1">
    <property type="nucleotide sequence ID" value="NZ_BAAAYO010000010.1"/>
</dbReference>
<dbReference type="PANTHER" id="PTHR33221:SF15">
    <property type="entry name" value="HTH-TYPE TRANSCRIPTIONAL REGULATOR YWGB-RELATED"/>
    <property type="match status" value="1"/>
</dbReference>
<dbReference type="Proteomes" id="UP001589619">
    <property type="component" value="Unassembled WGS sequence"/>
</dbReference>
<dbReference type="EMBL" id="JBHMAG010000007">
    <property type="protein sequence ID" value="MFB9751831.1"/>
    <property type="molecule type" value="Genomic_DNA"/>
</dbReference>
<evidence type="ECO:0000313" key="2">
    <source>
        <dbReference type="Proteomes" id="UP001589619"/>
    </source>
</evidence>
<dbReference type="PROSITE" id="PS51197">
    <property type="entry name" value="HTH_RRF2_2"/>
    <property type="match status" value="1"/>
</dbReference>
<proteinExistence type="predicted"/>
<name>A0ABV5VU45_9BACL</name>
<sequence>MNSDMTVAIHSLVFLAYLPEHMASSESIASSVSTNPTRVRKIMSCLRAHGFVRTKEGIGGGYILNCDPRQVTLADIYRAFLCGMTLKPHWNSGDPEDSCLVSSNMPSVMDDIFQEAETQYQKCLEQMTIQNVLERVQDCKHTS</sequence>
<gene>
    <name evidence="1" type="ORF">ACFFNY_09625</name>
</gene>
<keyword evidence="2" id="KW-1185">Reference proteome</keyword>
<comment type="caution">
    <text evidence="1">The sequence shown here is derived from an EMBL/GenBank/DDBJ whole genome shotgun (WGS) entry which is preliminary data.</text>
</comment>
<accession>A0ABV5VU45</accession>
<dbReference type="InterPro" id="IPR036390">
    <property type="entry name" value="WH_DNA-bd_sf"/>
</dbReference>
<protein>
    <submittedName>
        <fullName evidence="1">RrF2 family transcriptional regulator</fullName>
    </submittedName>
</protein>
<dbReference type="InterPro" id="IPR000944">
    <property type="entry name" value="Tscrpt_reg_Rrf2"/>
</dbReference>
<reference evidence="1 2" key="1">
    <citation type="submission" date="2024-09" db="EMBL/GenBank/DDBJ databases">
        <authorList>
            <person name="Sun Q."/>
            <person name="Mori K."/>
        </authorList>
    </citation>
    <scope>NUCLEOTIDE SEQUENCE [LARGE SCALE GENOMIC DNA]</scope>
    <source>
        <strain evidence="1 2">JCM 12520</strain>
    </source>
</reference>
<organism evidence="1 2">
    <name type="scientific">Paenibacillus hodogayensis</name>
    <dbReference type="NCBI Taxonomy" id="279208"/>
    <lineage>
        <taxon>Bacteria</taxon>
        <taxon>Bacillati</taxon>
        <taxon>Bacillota</taxon>
        <taxon>Bacilli</taxon>
        <taxon>Bacillales</taxon>
        <taxon>Paenibacillaceae</taxon>
        <taxon>Paenibacillus</taxon>
    </lineage>
</organism>
<dbReference type="PANTHER" id="PTHR33221">
    <property type="entry name" value="WINGED HELIX-TURN-HELIX TRANSCRIPTIONAL REGULATOR, RRF2 FAMILY"/>
    <property type="match status" value="1"/>
</dbReference>
<dbReference type="InterPro" id="IPR036388">
    <property type="entry name" value="WH-like_DNA-bd_sf"/>
</dbReference>
<dbReference type="Pfam" id="PF02082">
    <property type="entry name" value="Rrf2"/>
    <property type="match status" value="1"/>
</dbReference>
<dbReference type="SUPFAM" id="SSF46785">
    <property type="entry name" value="Winged helix' DNA-binding domain"/>
    <property type="match status" value="1"/>
</dbReference>
<dbReference type="Gene3D" id="1.10.10.10">
    <property type="entry name" value="Winged helix-like DNA-binding domain superfamily/Winged helix DNA-binding domain"/>
    <property type="match status" value="1"/>
</dbReference>